<dbReference type="GO" id="GO:0008153">
    <property type="term" value="P:4-aminobenzoate biosynthetic process"/>
    <property type="evidence" value="ECO:0007669"/>
    <property type="project" value="UniProtKB-UniRule"/>
</dbReference>
<evidence type="ECO:0000256" key="4">
    <source>
        <dbReference type="ARBA" id="ARBA00022898"/>
    </source>
</evidence>
<dbReference type="GO" id="GO:0005829">
    <property type="term" value="C:cytosol"/>
    <property type="evidence" value="ECO:0007669"/>
    <property type="project" value="TreeGrafter"/>
</dbReference>
<dbReference type="InterPro" id="IPR043131">
    <property type="entry name" value="BCAT-like_N"/>
</dbReference>
<comment type="caution">
    <text evidence="13">The sequence shown here is derived from an EMBL/GenBank/DDBJ whole genome shotgun (WGS) entry which is preliminary data.</text>
</comment>
<keyword evidence="14" id="KW-1185">Reference proteome</keyword>
<evidence type="ECO:0000256" key="2">
    <source>
        <dbReference type="ARBA" id="ARBA00009320"/>
    </source>
</evidence>
<comment type="similarity">
    <text evidence="2">Belongs to the class-IV pyridoxal-phosphate-dependent aminotransferase family.</text>
</comment>
<dbReference type="AlphaFoldDB" id="A0A1T2KSL3"/>
<evidence type="ECO:0000256" key="1">
    <source>
        <dbReference type="ARBA" id="ARBA00001933"/>
    </source>
</evidence>
<comment type="cofactor">
    <cofactor evidence="1">
        <name>pyridoxal 5'-phosphate</name>
        <dbReference type="ChEBI" id="CHEBI:597326"/>
    </cofactor>
</comment>
<dbReference type="NCBIfam" id="TIGR03461">
    <property type="entry name" value="pabC_Proteo"/>
    <property type="match status" value="1"/>
</dbReference>
<proteinExistence type="inferred from homology"/>
<dbReference type="InterPro" id="IPR043132">
    <property type="entry name" value="BCAT-like_C"/>
</dbReference>
<evidence type="ECO:0000256" key="9">
    <source>
        <dbReference type="ARBA" id="ARBA00049529"/>
    </source>
</evidence>
<comment type="pathway">
    <text evidence="7">Cofactor biosynthesis; tetrahydrofolate biosynthesis; 4-aminobenzoate from chorismate: step 2/2.</text>
</comment>
<dbReference type="InterPro" id="IPR036038">
    <property type="entry name" value="Aminotransferase-like"/>
</dbReference>
<comment type="function">
    <text evidence="10">Involved in the biosynthesis of p-aminobenzoate (PABA), a precursor of tetrahydrofolate. Converts 4-amino-4-deoxychorismate into 4-aminobenzoate (PABA) and pyruvate.</text>
</comment>
<dbReference type="Pfam" id="PF01063">
    <property type="entry name" value="Aminotran_4"/>
    <property type="match status" value="1"/>
</dbReference>
<dbReference type="Gene3D" id="3.30.470.10">
    <property type="match status" value="1"/>
</dbReference>
<dbReference type="PANTHER" id="PTHR42743:SF2">
    <property type="entry name" value="AMINODEOXYCHORISMATE LYASE"/>
    <property type="match status" value="1"/>
</dbReference>
<dbReference type="RefSeq" id="WP_078487877.1">
    <property type="nucleotide sequence ID" value="NZ_MPRJ01000071.1"/>
</dbReference>
<evidence type="ECO:0000256" key="3">
    <source>
        <dbReference type="ARBA" id="ARBA00011738"/>
    </source>
</evidence>
<evidence type="ECO:0000256" key="10">
    <source>
        <dbReference type="ARBA" id="ARBA00054027"/>
    </source>
</evidence>
<accession>A0A1T2KSL3</accession>
<evidence type="ECO:0000313" key="14">
    <source>
        <dbReference type="Proteomes" id="UP000190896"/>
    </source>
</evidence>
<dbReference type="GO" id="GO:0008696">
    <property type="term" value="F:4-amino-4-deoxychorismate lyase activity"/>
    <property type="evidence" value="ECO:0007669"/>
    <property type="project" value="UniProtKB-UniRule"/>
</dbReference>
<keyword evidence="4" id="KW-0663">Pyridoxal phosphate</keyword>
<organism evidence="13 14">
    <name type="scientific">Solemya velesiana gill symbiont</name>
    <dbReference type="NCBI Taxonomy" id="1918948"/>
    <lineage>
        <taxon>Bacteria</taxon>
        <taxon>Pseudomonadati</taxon>
        <taxon>Pseudomonadota</taxon>
        <taxon>Gammaproteobacteria</taxon>
        <taxon>sulfur-oxidizing symbionts</taxon>
    </lineage>
</organism>
<dbReference type="SUPFAM" id="SSF56752">
    <property type="entry name" value="D-aminoacid aminotransferase-like PLP-dependent enzymes"/>
    <property type="match status" value="1"/>
</dbReference>
<dbReference type="NCBIfam" id="NF004761">
    <property type="entry name" value="PRK06092.1"/>
    <property type="match status" value="1"/>
</dbReference>
<dbReference type="EMBL" id="MPRJ01000071">
    <property type="protein sequence ID" value="OOZ35859.1"/>
    <property type="molecule type" value="Genomic_DNA"/>
</dbReference>
<dbReference type="OrthoDB" id="9805628at2"/>
<evidence type="ECO:0000256" key="8">
    <source>
        <dbReference type="ARBA" id="ARBA00035676"/>
    </source>
</evidence>
<comment type="subunit">
    <text evidence="3">Homodimer.</text>
</comment>
<dbReference type="GO" id="GO:0046656">
    <property type="term" value="P:folic acid biosynthetic process"/>
    <property type="evidence" value="ECO:0007669"/>
    <property type="project" value="UniProtKB-KW"/>
</dbReference>
<dbReference type="EC" id="4.1.3.38" evidence="8 12"/>
<sequence length="271" mass="30160">MLIDGNPENRISALDRGLHYGDGLFETVSVIDGDPCLWNRHMSRLDESCRRLGIPGPDQDTLLDECRRVAEDAERCVVKILVTRGEGGRGYMPPDPVTPRRVIYSTPWPQRAENWHTDGVRVRICSARLASTPSLAGIKHLNRLPQVMARAEWHDPEIAEGLMLDGDDRVIEGTMSNLFMVSDDRLVTPDLTNCGVAGVMQGKVIEMASQLNIPIEIRDITLDMLRNAQGLFLTNSVIGIWPVKEVEGRKLDISSINGELVNSVMEQGFSF</sequence>
<evidence type="ECO:0000256" key="6">
    <source>
        <dbReference type="ARBA" id="ARBA00023239"/>
    </source>
</evidence>
<name>A0A1T2KSL3_9GAMM</name>
<evidence type="ECO:0000313" key="13">
    <source>
        <dbReference type="EMBL" id="OOZ35859.1"/>
    </source>
</evidence>
<evidence type="ECO:0000256" key="7">
    <source>
        <dbReference type="ARBA" id="ARBA00035633"/>
    </source>
</evidence>
<gene>
    <name evidence="13" type="ORF">BOW51_10035</name>
</gene>
<comment type="catalytic activity">
    <reaction evidence="9">
        <text>4-amino-4-deoxychorismate = 4-aminobenzoate + pyruvate + H(+)</text>
        <dbReference type="Rhea" id="RHEA:16201"/>
        <dbReference type="ChEBI" id="CHEBI:15361"/>
        <dbReference type="ChEBI" id="CHEBI:15378"/>
        <dbReference type="ChEBI" id="CHEBI:17836"/>
        <dbReference type="ChEBI" id="CHEBI:58406"/>
        <dbReference type="EC" id="4.1.3.38"/>
    </reaction>
</comment>
<dbReference type="CDD" id="cd01559">
    <property type="entry name" value="ADCL_like"/>
    <property type="match status" value="1"/>
</dbReference>
<dbReference type="PANTHER" id="PTHR42743">
    <property type="entry name" value="AMINO-ACID AMINOTRANSFERASE"/>
    <property type="match status" value="1"/>
</dbReference>
<dbReference type="InterPro" id="IPR001544">
    <property type="entry name" value="Aminotrans_IV"/>
</dbReference>
<dbReference type="Proteomes" id="UP000190896">
    <property type="component" value="Unassembled WGS sequence"/>
</dbReference>
<evidence type="ECO:0000256" key="12">
    <source>
        <dbReference type="NCBIfam" id="TIGR03461"/>
    </source>
</evidence>
<reference evidence="13 14" key="1">
    <citation type="submission" date="2016-11" db="EMBL/GenBank/DDBJ databases">
        <title>Mixed transmission modes and dynamic genome evolution in an obligate animal-bacterial symbiosis.</title>
        <authorList>
            <person name="Russell S.L."/>
            <person name="Corbett-Detig R.B."/>
            <person name="Cavanaugh C.M."/>
        </authorList>
    </citation>
    <scope>NUCLEOTIDE SEQUENCE [LARGE SCALE GENOMIC DNA]</scope>
    <source>
        <strain evidence="13">Se-Cadez</strain>
    </source>
</reference>
<evidence type="ECO:0000256" key="11">
    <source>
        <dbReference type="ARBA" id="ARBA00069174"/>
    </source>
</evidence>
<evidence type="ECO:0000256" key="5">
    <source>
        <dbReference type="ARBA" id="ARBA00022909"/>
    </source>
</evidence>
<dbReference type="Gene3D" id="3.20.10.10">
    <property type="entry name" value="D-amino Acid Aminotransferase, subunit A, domain 2"/>
    <property type="match status" value="1"/>
</dbReference>
<dbReference type="InterPro" id="IPR017824">
    <property type="entry name" value="Aminodeoxychorismate_lyase_IV"/>
</dbReference>
<dbReference type="FunFam" id="3.20.10.10:FF:000002">
    <property type="entry name" value="D-alanine aminotransferase"/>
    <property type="match status" value="1"/>
</dbReference>
<keyword evidence="6 13" id="KW-0456">Lyase</keyword>
<dbReference type="InterPro" id="IPR050571">
    <property type="entry name" value="Class-IV_PLP-Dep_Aminotrnsfr"/>
</dbReference>
<dbReference type="GO" id="GO:0030170">
    <property type="term" value="F:pyridoxal phosphate binding"/>
    <property type="evidence" value="ECO:0007669"/>
    <property type="project" value="InterPro"/>
</dbReference>
<protein>
    <recommendedName>
        <fullName evidence="11 12">Aminodeoxychorismate lyase</fullName>
        <ecNumber evidence="8 12">4.1.3.38</ecNumber>
    </recommendedName>
</protein>
<keyword evidence="5" id="KW-0289">Folate biosynthesis</keyword>